<proteinExistence type="predicted"/>
<evidence type="ECO:0000313" key="3">
    <source>
        <dbReference type="EMBL" id="SFC98013.1"/>
    </source>
</evidence>
<dbReference type="AlphaFoldDB" id="A0A1I1NTC5"/>
<feature type="compositionally biased region" description="Gly residues" evidence="1">
    <location>
        <begin position="8"/>
        <end position="17"/>
    </location>
</feature>
<dbReference type="InterPro" id="IPR027945">
    <property type="entry name" value="SseB_C"/>
</dbReference>
<dbReference type="Pfam" id="PF14581">
    <property type="entry name" value="SseB_C"/>
    <property type="match status" value="1"/>
</dbReference>
<evidence type="ECO:0000259" key="2">
    <source>
        <dbReference type="Pfam" id="PF14581"/>
    </source>
</evidence>
<name>A0A1I1NTC5_9ACTN</name>
<evidence type="ECO:0000313" key="4">
    <source>
        <dbReference type="Proteomes" id="UP000199207"/>
    </source>
</evidence>
<dbReference type="RefSeq" id="WP_425443866.1">
    <property type="nucleotide sequence ID" value="NZ_FOLM01000008.1"/>
</dbReference>
<feature type="region of interest" description="Disordered" evidence="1">
    <location>
        <begin position="1"/>
        <end position="21"/>
    </location>
</feature>
<dbReference type="Proteomes" id="UP000199207">
    <property type="component" value="Unassembled WGS sequence"/>
</dbReference>
<dbReference type="STRING" id="910347.SAMN05421773_10844"/>
<reference evidence="3 4" key="1">
    <citation type="submission" date="2016-10" db="EMBL/GenBank/DDBJ databases">
        <authorList>
            <person name="de Groot N.N."/>
        </authorList>
    </citation>
    <scope>NUCLEOTIDE SEQUENCE [LARGE SCALE GENOMIC DNA]</scope>
    <source>
        <strain evidence="3 4">CGMCC 4.5739</strain>
    </source>
</reference>
<dbReference type="EMBL" id="FOLM01000008">
    <property type="protein sequence ID" value="SFC98013.1"/>
    <property type="molecule type" value="Genomic_DNA"/>
</dbReference>
<organism evidence="3 4">
    <name type="scientific">Streptomyces aidingensis</name>
    <dbReference type="NCBI Taxonomy" id="910347"/>
    <lineage>
        <taxon>Bacteria</taxon>
        <taxon>Bacillati</taxon>
        <taxon>Actinomycetota</taxon>
        <taxon>Actinomycetes</taxon>
        <taxon>Kitasatosporales</taxon>
        <taxon>Streptomycetaceae</taxon>
        <taxon>Streptomyces</taxon>
    </lineage>
</organism>
<feature type="region of interest" description="Disordered" evidence="1">
    <location>
        <begin position="249"/>
        <end position="280"/>
    </location>
</feature>
<sequence length="280" mass="29668">MSTASGDGAAGGDGPGHGVEELLPHVTTEHLHVYEALLAALAEGEVWMLLWHGRPGAEDAQYGSLEVAGHGYAPCVTSERELAASGWNRAVEVVRGRDIAAALYRDHWGLWLNPHAAGGGLGVPWLDLRRIAGGLERLPAGPLRIGEPSVAAQPFYDELVRQALRTRALRSLRRAWVQPAVGAPYLVIGLEVDESGGAEAAESVRGMMRRAIAAVPEGLAVGTVAMADAYDPVAMWLRANTRPFYDRDAPAPAPRHGAYPPLAGPAARQGYGYPHPLPGP</sequence>
<keyword evidence="4" id="KW-1185">Reference proteome</keyword>
<gene>
    <name evidence="3" type="ORF">SAMN05421773_10844</name>
</gene>
<accession>A0A1I1NTC5</accession>
<protein>
    <submittedName>
        <fullName evidence="3">SseB protein C-terminal domain-containing protein</fullName>
    </submittedName>
</protein>
<evidence type="ECO:0000256" key="1">
    <source>
        <dbReference type="SAM" id="MobiDB-lite"/>
    </source>
</evidence>
<feature type="domain" description="SseB protein C-terminal" evidence="2">
    <location>
        <begin position="142"/>
        <end position="247"/>
    </location>
</feature>